<evidence type="ECO:0000313" key="1">
    <source>
        <dbReference type="EMBL" id="KZM24114.1"/>
    </source>
</evidence>
<dbReference type="Proteomes" id="UP000076837">
    <property type="component" value="Unassembled WGS sequence"/>
</dbReference>
<comment type="caution">
    <text evidence="1">The sequence shown here is derived from an EMBL/GenBank/DDBJ whole genome shotgun (WGS) entry which is preliminary data.</text>
</comment>
<keyword evidence="2" id="KW-1185">Reference proteome</keyword>
<protein>
    <submittedName>
        <fullName evidence="1">Hydrolase</fullName>
    </submittedName>
</protein>
<evidence type="ECO:0000313" key="2">
    <source>
        <dbReference type="Proteomes" id="UP000076837"/>
    </source>
</evidence>
<keyword evidence="1" id="KW-0378">Hydrolase</keyword>
<dbReference type="GO" id="GO:0016787">
    <property type="term" value="F:hydrolase activity"/>
    <property type="evidence" value="ECO:0007669"/>
    <property type="project" value="UniProtKB-KW"/>
</dbReference>
<name>A0A163F365_DIDRA</name>
<dbReference type="EMBL" id="JYNV01000175">
    <property type="protein sequence ID" value="KZM24114.1"/>
    <property type="molecule type" value="Genomic_DNA"/>
</dbReference>
<gene>
    <name evidence="1" type="ORF">ST47_g4734</name>
</gene>
<sequence>MKPTGTVTLDLGSHGQLKGSVFANGVKRFTHIPYAQPPTGPRRWKKPEALPKDYVYGSNGPLDCTQYGNVCPQPEYIINGSSLINTDYNFDEDCLAINLWQPPGDAPKEGWPILAWIHGGWLQIGDPSLKEHSQPTQLIAEGGLKAIVVSIGYRLNILGFLAGKGLKGNFGFWDQRCALGWLQDYAPYFNGNPTRVTLGGLSAGAFSTHVQLNYELTRGNDQRPLFNNVWLQSNAIPAQPKDLQEVDAQLQNVFDTFNIETSLSPEEKLEQLRKIPASALVKRIFDFEVHTFRGVTDGEMIPADLVSDIHSGNFAARFKQRGMRILIGEAETEEILYALTNPPPSSSTSDMLSALNNYYAQPVCESLLSLYTSDGSAADSRVATALSHKDPEKAQQLFGLITSDVQVRAPIRVLSKALFDGGVPAKHILRYRVAYRPECSDKVYPRHFGVTHGADGVSWWFIERYGFNEKETETVKRWLERTLIPLVTSDGQNGERMNAEQFLYFKQSGEIEAVSDEYWGWMMRVAETLRK</sequence>
<dbReference type="InterPro" id="IPR029058">
    <property type="entry name" value="AB_hydrolase_fold"/>
</dbReference>
<dbReference type="Pfam" id="PF00135">
    <property type="entry name" value="COesterase"/>
    <property type="match status" value="1"/>
</dbReference>
<reference evidence="1 2" key="1">
    <citation type="journal article" date="2016" name="Sci. Rep.">
        <title>Draft genome sequencing and secretome analysis of fungal phytopathogen Ascochyta rabiei provides insight into the necrotrophic effector repertoire.</title>
        <authorList>
            <person name="Verma S."/>
            <person name="Gazara R.K."/>
            <person name="Nizam S."/>
            <person name="Parween S."/>
            <person name="Chattopadhyay D."/>
            <person name="Verma P.K."/>
        </authorList>
    </citation>
    <scope>NUCLEOTIDE SEQUENCE [LARGE SCALE GENOMIC DNA]</scope>
    <source>
        <strain evidence="1 2">ArDII</strain>
    </source>
</reference>
<dbReference type="SUPFAM" id="SSF53474">
    <property type="entry name" value="alpha/beta-Hydrolases"/>
    <property type="match status" value="1"/>
</dbReference>
<dbReference type="AlphaFoldDB" id="A0A163F365"/>
<organism evidence="1 2">
    <name type="scientific">Didymella rabiei</name>
    <name type="common">Chickpea ascochyta blight fungus</name>
    <name type="synonym">Mycosphaerella rabiei</name>
    <dbReference type="NCBI Taxonomy" id="5454"/>
    <lineage>
        <taxon>Eukaryota</taxon>
        <taxon>Fungi</taxon>
        <taxon>Dikarya</taxon>
        <taxon>Ascomycota</taxon>
        <taxon>Pezizomycotina</taxon>
        <taxon>Dothideomycetes</taxon>
        <taxon>Pleosporomycetidae</taxon>
        <taxon>Pleosporales</taxon>
        <taxon>Pleosporineae</taxon>
        <taxon>Didymellaceae</taxon>
        <taxon>Ascochyta</taxon>
    </lineage>
</organism>
<dbReference type="InterPro" id="IPR002018">
    <property type="entry name" value="CarbesteraseB"/>
</dbReference>
<dbReference type="ESTHER" id="didra-a0a163f365">
    <property type="family name" value="Fungal_carboxylesterase_lipase"/>
</dbReference>
<dbReference type="Gene3D" id="3.40.50.1820">
    <property type="entry name" value="alpha/beta hydrolase"/>
    <property type="match status" value="1"/>
</dbReference>
<dbReference type="PANTHER" id="PTHR43142">
    <property type="entry name" value="CARBOXYLIC ESTER HYDROLASE"/>
    <property type="match status" value="1"/>
</dbReference>
<dbReference type="OrthoDB" id="6846267at2759"/>
<accession>A0A163F365</accession>
<dbReference type="STRING" id="5454.A0A163F365"/>
<dbReference type="PANTHER" id="PTHR43142:SF8">
    <property type="entry name" value="CARBOXYLIC ESTER HYDROLASE"/>
    <property type="match status" value="1"/>
</dbReference>
<proteinExistence type="predicted"/>